<dbReference type="Proteomes" id="UP001516400">
    <property type="component" value="Unassembled WGS sequence"/>
</dbReference>
<dbReference type="AlphaFoldDB" id="A0ABD2P7K5"/>
<sequence>MELQPNTATKVAMTAIFLHNYLQKSTSSRCVYYTVGMFDSESTQDGDGTPGFWRQHTCSFQLHNLPGVPRRTTASAQAISDEFAEYFVSPQGELSFQHDK</sequence>
<proteinExistence type="predicted"/>
<evidence type="ECO:0000313" key="1">
    <source>
        <dbReference type="EMBL" id="KAL3286809.1"/>
    </source>
</evidence>
<gene>
    <name evidence="1" type="ORF">HHI36_001302</name>
</gene>
<organism evidence="1 2">
    <name type="scientific">Cryptolaemus montrouzieri</name>
    <dbReference type="NCBI Taxonomy" id="559131"/>
    <lineage>
        <taxon>Eukaryota</taxon>
        <taxon>Metazoa</taxon>
        <taxon>Ecdysozoa</taxon>
        <taxon>Arthropoda</taxon>
        <taxon>Hexapoda</taxon>
        <taxon>Insecta</taxon>
        <taxon>Pterygota</taxon>
        <taxon>Neoptera</taxon>
        <taxon>Endopterygota</taxon>
        <taxon>Coleoptera</taxon>
        <taxon>Polyphaga</taxon>
        <taxon>Cucujiformia</taxon>
        <taxon>Coccinelloidea</taxon>
        <taxon>Coccinellidae</taxon>
        <taxon>Scymninae</taxon>
        <taxon>Scymnini</taxon>
        <taxon>Cryptolaemus</taxon>
    </lineage>
</organism>
<comment type="caution">
    <text evidence="1">The sequence shown here is derived from an EMBL/GenBank/DDBJ whole genome shotgun (WGS) entry which is preliminary data.</text>
</comment>
<evidence type="ECO:0000313" key="2">
    <source>
        <dbReference type="Proteomes" id="UP001516400"/>
    </source>
</evidence>
<accession>A0ABD2P7K5</accession>
<name>A0ABD2P7K5_9CUCU</name>
<dbReference type="EMBL" id="JABFTP020000185">
    <property type="protein sequence ID" value="KAL3286809.1"/>
    <property type="molecule type" value="Genomic_DNA"/>
</dbReference>
<reference evidence="1 2" key="1">
    <citation type="journal article" date="2021" name="BMC Biol.">
        <title>Horizontally acquired antibacterial genes associated with adaptive radiation of ladybird beetles.</title>
        <authorList>
            <person name="Li H.S."/>
            <person name="Tang X.F."/>
            <person name="Huang Y.H."/>
            <person name="Xu Z.Y."/>
            <person name="Chen M.L."/>
            <person name="Du X.Y."/>
            <person name="Qiu B.Y."/>
            <person name="Chen P.T."/>
            <person name="Zhang W."/>
            <person name="Slipinski A."/>
            <person name="Escalona H.E."/>
            <person name="Waterhouse R.M."/>
            <person name="Zwick A."/>
            <person name="Pang H."/>
        </authorList>
    </citation>
    <scope>NUCLEOTIDE SEQUENCE [LARGE SCALE GENOMIC DNA]</scope>
    <source>
        <strain evidence="1">SYSU2018</strain>
    </source>
</reference>
<protein>
    <submittedName>
        <fullName evidence="1">Uncharacterized protein</fullName>
    </submittedName>
</protein>
<keyword evidence="2" id="KW-1185">Reference proteome</keyword>